<evidence type="ECO:0000313" key="3">
    <source>
        <dbReference type="EMBL" id="KXG35588.1"/>
    </source>
</evidence>
<evidence type="ECO:0000313" key="4">
    <source>
        <dbReference type="Proteomes" id="UP000000768"/>
    </source>
</evidence>
<dbReference type="EMBL" id="CM000761">
    <property type="protein sequence ID" value="KXG35588.1"/>
    <property type="molecule type" value="Genomic_DNA"/>
</dbReference>
<feature type="signal peptide" evidence="2">
    <location>
        <begin position="1"/>
        <end position="31"/>
    </location>
</feature>
<keyword evidence="4" id="KW-1185">Reference proteome</keyword>
<feature type="region of interest" description="Disordered" evidence="1">
    <location>
        <begin position="41"/>
        <end position="83"/>
    </location>
</feature>
<evidence type="ECO:0000256" key="2">
    <source>
        <dbReference type="SAM" id="SignalP"/>
    </source>
</evidence>
<organism evidence="3 4">
    <name type="scientific">Sorghum bicolor</name>
    <name type="common">Sorghum</name>
    <name type="synonym">Sorghum vulgare</name>
    <dbReference type="NCBI Taxonomy" id="4558"/>
    <lineage>
        <taxon>Eukaryota</taxon>
        <taxon>Viridiplantae</taxon>
        <taxon>Streptophyta</taxon>
        <taxon>Embryophyta</taxon>
        <taxon>Tracheophyta</taxon>
        <taxon>Spermatophyta</taxon>
        <taxon>Magnoliopsida</taxon>
        <taxon>Liliopsida</taxon>
        <taxon>Poales</taxon>
        <taxon>Poaceae</taxon>
        <taxon>PACMAD clade</taxon>
        <taxon>Panicoideae</taxon>
        <taxon>Andropogonodae</taxon>
        <taxon>Andropogoneae</taxon>
        <taxon>Sorghinae</taxon>
        <taxon>Sorghum</taxon>
    </lineage>
</organism>
<name>A0A1B6QCE3_SORBI</name>
<dbReference type="Proteomes" id="UP000000768">
    <property type="component" value="Chromosome 2"/>
</dbReference>
<dbReference type="InParanoid" id="A0A1B6QCE3"/>
<keyword evidence="2" id="KW-0732">Signal</keyword>
<reference evidence="4" key="2">
    <citation type="journal article" date="2018" name="Plant J.">
        <title>The Sorghum bicolor reference genome: improved assembly, gene annotations, a transcriptome atlas, and signatures of genome organization.</title>
        <authorList>
            <person name="McCormick R.F."/>
            <person name="Truong S.K."/>
            <person name="Sreedasyam A."/>
            <person name="Jenkins J."/>
            <person name="Shu S."/>
            <person name="Sims D."/>
            <person name="Kennedy M."/>
            <person name="Amirebrahimi M."/>
            <person name="Weers B.D."/>
            <person name="McKinley B."/>
            <person name="Mattison A."/>
            <person name="Morishige D.T."/>
            <person name="Grimwood J."/>
            <person name="Schmutz J."/>
            <person name="Mullet J.E."/>
        </authorList>
    </citation>
    <scope>NUCLEOTIDE SEQUENCE [LARGE SCALE GENOMIC DNA]</scope>
    <source>
        <strain evidence="4">cv. BTx623</strain>
    </source>
</reference>
<dbReference type="AlphaFoldDB" id="A0A1B6QCE3"/>
<evidence type="ECO:0000256" key="1">
    <source>
        <dbReference type="SAM" id="MobiDB-lite"/>
    </source>
</evidence>
<dbReference type="Gramene" id="KXG35588">
    <property type="protein sequence ID" value="KXG35588"/>
    <property type="gene ID" value="SORBI_3002G195300"/>
</dbReference>
<accession>A0A1B6QCE3</accession>
<feature type="chain" id="PRO_5008589535" evidence="2">
    <location>
        <begin position="32"/>
        <end position="83"/>
    </location>
</feature>
<proteinExistence type="predicted"/>
<sequence length="83" mass="8167">MKRGGKGTGAGAATTAVLLLALLLVLAASQADGAAAARRLGVPPNGCTYDPPKTGAPCHGHSPSKQSDGAGRDRVSALTPQHP</sequence>
<reference evidence="3 4" key="1">
    <citation type="journal article" date="2009" name="Nature">
        <title>The Sorghum bicolor genome and the diversification of grasses.</title>
        <authorList>
            <person name="Paterson A.H."/>
            <person name="Bowers J.E."/>
            <person name="Bruggmann R."/>
            <person name="Dubchak I."/>
            <person name="Grimwood J."/>
            <person name="Gundlach H."/>
            <person name="Haberer G."/>
            <person name="Hellsten U."/>
            <person name="Mitros T."/>
            <person name="Poliakov A."/>
            <person name="Schmutz J."/>
            <person name="Spannagl M."/>
            <person name="Tang H."/>
            <person name="Wang X."/>
            <person name="Wicker T."/>
            <person name="Bharti A.K."/>
            <person name="Chapman J."/>
            <person name="Feltus F.A."/>
            <person name="Gowik U."/>
            <person name="Grigoriev I.V."/>
            <person name="Lyons E."/>
            <person name="Maher C.A."/>
            <person name="Martis M."/>
            <person name="Narechania A."/>
            <person name="Otillar R.P."/>
            <person name="Penning B.W."/>
            <person name="Salamov A.A."/>
            <person name="Wang Y."/>
            <person name="Zhang L."/>
            <person name="Carpita N.C."/>
            <person name="Freeling M."/>
            <person name="Gingle A.R."/>
            <person name="Hash C.T."/>
            <person name="Keller B."/>
            <person name="Klein P."/>
            <person name="Kresovich S."/>
            <person name="McCann M.C."/>
            <person name="Ming R."/>
            <person name="Peterson D.G."/>
            <person name="Mehboob-ur-Rahman"/>
            <person name="Ware D."/>
            <person name="Westhoff P."/>
            <person name="Mayer K.F."/>
            <person name="Messing J."/>
            <person name="Rokhsar D.S."/>
        </authorList>
    </citation>
    <scope>NUCLEOTIDE SEQUENCE [LARGE SCALE GENOMIC DNA]</scope>
    <source>
        <strain evidence="4">cv. BTx623</strain>
    </source>
</reference>
<gene>
    <name evidence="3" type="ORF">SORBI_3002G195300</name>
</gene>
<protein>
    <submittedName>
        <fullName evidence="3">Uncharacterized protein</fullName>
    </submittedName>
</protein>